<reference evidence="1" key="1">
    <citation type="journal article" date="2020" name="Stud. Mycol.">
        <title>101 Dothideomycetes genomes: a test case for predicting lifestyles and emergence of pathogens.</title>
        <authorList>
            <person name="Haridas S."/>
            <person name="Albert R."/>
            <person name="Binder M."/>
            <person name="Bloem J."/>
            <person name="Labutti K."/>
            <person name="Salamov A."/>
            <person name="Andreopoulos B."/>
            <person name="Baker S."/>
            <person name="Barry K."/>
            <person name="Bills G."/>
            <person name="Bluhm B."/>
            <person name="Cannon C."/>
            <person name="Castanera R."/>
            <person name="Culley D."/>
            <person name="Daum C."/>
            <person name="Ezra D."/>
            <person name="Gonzalez J."/>
            <person name="Henrissat B."/>
            <person name="Kuo A."/>
            <person name="Liang C."/>
            <person name="Lipzen A."/>
            <person name="Lutzoni F."/>
            <person name="Magnuson J."/>
            <person name="Mondo S."/>
            <person name="Nolan M."/>
            <person name="Ohm R."/>
            <person name="Pangilinan J."/>
            <person name="Park H.-J."/>
            <person name="Ramirez L."/>
            <person name="Alfaro M."/>
            <person name="Sun H."/>
            <person name="Tritt A."/>
            <person name="Yoshinaga Y."/>
            <person name="Zwiers L.-H."/>
            <person name="Turgeon B."/>
            <person name="Goodwin S."/>
            <person name="Spatafora J."/>
            <person name="Crous P."/>
            <person name="Grigoriev I."/>
        </authorList>
    </citation>
    <scope>NUCLEOTIDE SEQUENCE</scope>
    <source>
        <strain evidence="1">CBS 525.71</strain>
    </source>
</reference>
<sequence>MPDAAFEPAVVLEQAVQQVDASGKVSARPRPGFVTPPRRRGSGQWNGRNPEQFVISCCAVREKKGSCTGFFTEATVWQAKAGSAELISIAWCHSWVVIKGLVKPHYCGTLPPLPCCVAHRTLSSAPRRIDRHCNSLQFFVNCIITKASSSTSRICSRLAWRLKLEVVRFHLGTASNPKETLARARPQDAQYVRTLPSPWRHSAHCMLAR</sequence>
<accession>A0ACB6S3S9</accession>
<dbReference type="EMBL" id="MU006714">
    <property type="protein sequence ID" value="KAF2628182.1"/>
    <property type="molecule type" value="Genomic_DNA"/>
</dbReference>
<keyword evidence="2" id="KW-1185">Reference proteome</keyword>
<comment type="caution">
    <text evidence="1">The sequence shown here is derived from an EMBL/GenBank/DDBJ whole genome shotgun (WGS) entry which is preliminary data.</text>
</comment>
<gene>
    <name evidence="1" type="ORF">BU25DRAFT_421174</name>
</gene>
<dbReference type="Proteomes" id="UP000799754">
    <property type="component" value="Unassembled WGS sequence"/>
</dbReference>
<evidence type="ECO:0000313" key="2">
    <source>
        <dbReference type="Proteomes" id="UP000799754"/>
    </source>
</evidence>
<evidence type="ECO:0000313" key="1">
    <source>
        <dbReference type="EMBL" id="KAF2628182.1"/>
    </source>
</evidence>
<proteinExistence type="predicted"/>
<protein>
    <submittedName>
        <fullName evidence="1">Uncharacterized protein</fullName>
    </submittedName>
</protein>
<organism evidence="1 2">
    <name type="scientific">Macroventuria anomochaeta</name>
    <dbReference type="NCBI Taxonomy" id="301207"/>
    <lineage>
        <taxon>Eukaryota</taxon>
        <taxon>Fungi</taxon>
        <taxon>Dikarya</taxon>
        <taxon>Ascomycota</taxon>
        <taxon>Pezizomycotina</taxon>
        <taxon>Dothideomycetes</taxon>
        <taxon>Pleosporomycetidae</taxon>
        <taxon>Pleosporales</taxon>
        <taxon>Pleosporineae</taxon>
        <taxon>Didymellaceae</taxon>
        <taxon>Macroventuria</taxon>
    </lineage>
</organism>
<name>A0ACB6S3S9_9PLEO</name>